<evidence type="ECO:0000313" key="8">
    <source>
        <dbReference type="Proteomes" id="UP000823674"/>
    </source>
</evidence>
<dbReference type="CDD" id="cd05476">
    <property type="entry name" value="pepsin_A_like_plant"/>
    <property type="match status" value="1"/>
</dbReference>
<dbReference type="SUPFAM" id="SSF50630">
    <property type="entry name" value="Acid proteases"/>
    <property type="match status" value="1"/>
</dbReference>
<evidence type="ECO:0000256" key="2">
    <source>
        <dbReference type="ARBA" id="ARBA00022670"/>
    </source>
</evidence>
<dbReference type="PANTHER" id="PTHR47965">
    <property type="entry name" value="ASPARTYL PROTEASE-RELATED"/>
    <property type="match status" value="1"/>
</dbReference>
<accession>A0ABQ7LI08</accession>
<name>A0ABQ7LI08_BRACM</name>
<evidence type="ECO:0000256" key="3">
    <source>
        <dbReference type="ARBA" id="ARBA00022750"/>
    </source>
</evidence>
<dbReference type="InterPro" id="IPR034161">
    <property type="entry name" value="Pepsin-like_plant"/>
</dbReference>
<keyword evidence="4" id="KW-0378">Hydrolase</keyword>
<dbReference type="InterPro" id="IPR032799">
    <property type="entry name" value="TAXi_C"/>
</dbReference>
<evidence type="ECO:0000256" key="4">
    <source>
        <dbReference type="ARBA" id="ARBA00022801"/>
    </source>
</evidence>
<evidence type="ECO:0000259" key="6">
    <source>
        <dbReference type="PROSITE" id="PS51767"/>
    </source>
</evidence>
<dbReference type="Pfam" id="PF14541">
    <property type="entry name" value="TAXi_C"/>
    <property type="match status" value="1"/>
</dbReference>
<dbReference type="InterPro" id="IPR032861">
    <property type="entry name" value="TAXi_N"/>
</dbReference>
<dbReference type="InterPro" id="IPR033121">
    <property type="entry name" value="PEPTIDASE_A1"/>
</dbReference>
<dbReference type="EMBL" id="JADBGQ010000008">
    <property type="protein sequence ID" value="KAG5386168.1"/>
    <property type="molecule type" value="Genomic_DNA"/>
</dbReference>
<dbReference type="Pfam" id="PF14543">
    <property type="entry name" value="TAXi_N"/>
    <property type="match status" value="1"/>
</dbReference>
<keyword evidence="3" id="KW-0064">Aspartyl protease</keyword>
<comment type="similarity">
    <text evidence="1">Belongs to the peptidase A1 family.</text>
</comment>
<gene>
    <name evidence="7" type="primary">A09p061290.1_BraROA</name>
    <name evidence="7" type="ORF">IGI04_037638</name>
</gene>
<sequence length="633" mass="69104">MVLDTGSELSWLHCTKPSTSTSIFDHAKSSSYSALPCSSPVCTTQTQDLTVPATCDKKANLCHVAVSYADGSSLDGNLAQETFGFGSTRRPATAFGCMDSSSSTTPEEDAKTTGLMGMNRGRLSFTNQMGLTKFSYCISGSDSTGVLVLGDARLPSLPPLKYTPLVTKLDRLPYWDRFAYTVQFQGIRVGSVMLPIPASAFVPDHSGAGQTILDSGTQFTFLLAPVYNVLKTEFTKQTKSVLTVDPGFVFQTAMDLCFRVGSTKLDFSKLPTVSLMFAGAELTVSGQKLLYHVPGRGADQKYCFTFGNSELAGVEMFIVGNHHQQNVWMEYDIAQAKVGFANDVKYQFPPSDHSLYPPPPPQLPTESYDQILSDYSCILPAGVAFHSSGFVSSDPVSFPRSYPIVLTEGDGTKIFVRLRFGTDSARMLLKLIVYHPIHTQTSVYVSSLTPPVSELFGILSRRFLFFTSPQKEAAIVGYYRYVSVSIFPLYLIAKLVNEGEVTKAKTMTIGEIFDYIKKGSAKVELELPTGETTFAATAELPLLSANVLSASSKGCGDLADEGMVAQITVAKHRKPNVLPMSNRSFQFLSFVMLLLSRTLCPNKEEDDECHSGSYRGLNRVTSGENLFIAWHVP</sequence>
<keyword evidence="8" id="KW-1185">Reference proteome</keyword>
<keyword evidence="2" id="KW-0645">Protease</keyword>
<comment type="caution">
    <text evidence="7">The sequence shown here is derived from an EMBL/GenBank/DDBJ whole genome shotgun (WGS) entry which is preliminary data.</text>
</comment>
<reference evidence="7 8" key="1">
    <citation type="submission" date="2021-03" db="EMBL/GenBank/DDBJ databases">
        <authorList>
            <person name="King G.J."/>
            <person name="Bancroft I."/>
            <person name="Baten A."/>
            <person name="Bloomfield J."/>
            <person name="Borpatragohain P."/>
            <person name="He Z."/>
            <person name="Irish N."/>
            <person name="Irwin J."/>
            <person name="Liu K."/>
            <person name="Mauleon R.P."/>
            <person name="Moore J."/>
            <person name="Morris R."/>
            <person name="Ostergaard L."/>
            <person name="Wang B."/>
            <person name="Wells R."/>
        </authorList>
    </citation>
    <scope>NUCLEOTIDE SEQUENCE [LARGE SCALE GENOMIC DNA]</scope>
    <source>
        <strain evidence="7">R-o-18</strain>
        <tissue evidence="7">Leaf</tissue>
    </source>
</reference>
<evidence type="ECO:0000256" key="5">
    <source>
        <dbReference type="ARBA" id="ARBA00023180"/>
    </source>
</evidence>
<evidence type="ECO:0000256" key="1">
    <source>
        <dbReference type="ARBA" id="ARBA00007447"/>
    </source>
</evidence>
<organism evidence="7 8">
    <name type="scientific">Brassica rapa subsp. trilocularis</name>
    <dbReference type="NCBI Taxonomy" id="1813537"/>
    <lineage>
        <taxon>Eukaryota</taxon>
        <taxon>Viridiplantae</taxon>
        <taxon>Streptophyta</taxon>
        <taxon>Embryophyta</taxon>
        <taxon>Tracheophyta</taxon>
        <taxon>Spermatophyta</taxon>
        <taxon>Magnoliopsida</taxon>
        <taxon>eudicotyledons</taxon>
        <taxon>Gunneridae</taxon>
        <taxon>Pentapetalae</taxon>
        <taxon>rosids</taxon>
        <taxon>malvids</taxon>
        <taxon>Brassicales</taxon>
        <taxon>Brassicaceae</taxon>
        <taxon>Brassiceae</taxon>
        <taxon>Brassica</taxon>
    </lineage>
</organism>
<evidence type="ECO:0000313" key="7">
    <source>
        <dbReference type="EMBL" id="KAG5386168.1"/>
    </source>
</evidence>
<dbReference type="Proteomes" id="UP000823674">
    <property type="component" value="Chromosome A09"/>
</dbReference>
<dbReference type="PANTHER" id="PTHR47965:SF49">
    <property type="entry name" value="EUKARYOTIC ASPARTYL PROTEASE FAMILY PROTEIN"/>
    <property type="match status" value="1"/>
</dbReference>
<keyword evidence="5" id="KW-0325">Glycoprotein</keyword>
<dbReference type="InterPro" id="IPR001461">
    <property type="entry name" value="Aspartic_peptidase_A1"/>
</dbReference>
<dbReference type="PROSITE" id="PS51767">
    <property type="entry name" value="PEPTIDASE_A1"/>
    <property type="match status" value="1"/>
</dbReference>
<proteinExistence type="inferred from homology"/>
<dbReference type="InterPro" id="IPR021109">
    <property type="entry name" value="Peptidase_aspartic_dom_sf"/>
</dbReference>
<feature type="domain" description="Peptidase A1" evidence="6">
    <location>
        <begin position="1"/>
        <end position="341"/>
    </location>
</feature>
<dbReference type="Gene3D" id="2.40.70.10">
    <property type="entry name" value="Acid Proteases"/>
    <property type="match status" value="2"/>
</dbReference>
<protein>
    <recommendedName>
        <fullName evidence="6">Peptidase A1 domain-containing protein</fullName>
    </recommendedName>
</protein>